<comment type="function">
    <text evidence="7">Catalyzes the release of premature peptidyl moieties from peptidyl-tRNA molecules trapped in stalled 50S ribosomal subunits, and thus maintains levels of free tRNAs and 50S ribosomes.</text>
</comment>
<dbReference type="GO" id="GO:0072344">
    <property type="term" value="P:rescue of stalled ribosome"/>
    <property type="evidence" value="ECO:0007669"/>
    <property type="project" value="UniProtKB-UniRule"/>
</dbReference>
<dbReference type="GO" id="GO:0004045">
    <property type="term" value="F:peptidyl-tRNA hydrolase activity"/>
    <property type="evidence" value="ECO:0007669"/>
    <property type="project" value="UniProtKB-UniRule"/>
</dbReference>
<dbReference type="InterPro" id="IPR036416">
    <property type="entry name" value="Pept_tRNA_hydro_sf"/>
</dbReference>
<gene>
    <name evidence="7" type="primary">pth</name>
    <name evidence="10" type="ORF">A3G90_02270</name>
</gene>
<keyword evidence="2 7" id="KW-0820">tRNA-binding</keyword>
<evidence type="ECO:0000256" key="5">
    <source>
        <dbReference type="ARBA" id="ARBA00038063"/>
    </source>
</evidence>
<comment type="function">
    <text evidence="7">Hydrolyzes ribosome-free peptidyl-tRNAs (with 1 or more amino acids incorporated), which drop off the ribosome during protein synthesis, or as a result of ribosome stalling.</text>
</comment>
<dbReference type="Proteomes" id="UP000177325">
    <property type="component" value="Unassembled WGS sequence"/>
</dbReference>
<keyword evidence="4 7" id="KW-0694">RNA-binding</keyword>
<organism evidence="10 11">
    <name type="scientific">Candidatus Kaiserbacteria bacterium RIFCSPLOWO2_12_FULL_45_26</name>
    <dbReference type="NCBI Taxonomy" id="1798525"/>
    <lineage>
        <taxon>Bacteria</taxon>
        <taxon>Candidatus Kaiseribacteriota</taxon>
    </lineage>
</organism>
<reference evidence="10 11" key="1">
    <citation type="journal article" date="2016" name="Nat. Commun.">
        <title>Thousands of microbial genomes shed light on interconnected biogeochemical processes in an aquifer system.</title>
        <authorList>
            <person name="Anantharaman K."/>
            <person name="Brown C.T."/>
            <person name="Hug L.A."/>
            <person name="Sharon I."/>
            <person name="Castelle C.J."/>
            <person name="Probst A.J."/>
            <person name="Thomas B.C."/>
            <person name="Singh A."/>
            <person name="Wilkins M.J."/>
            <person name="Karaoz U."/>
            <person name="Brodie E.L."/>
            <person name="Williams K.H."/>
            <person name="Hubbard S.S."/>
            <person name="Banfield J.F."/>
        </authorList>
    </citation>
    <scope>NUCLEOTIDE SEQUENCE [LARGE SCALE GENOMIC DNA]</scope>
</reference>
<dbReference type="InterPro" id="IPR001328">
    <property type="entry name" value="Pept_tRNA_hydro"/>
</dbReference>
<dbReference type="Pfam" id="PF01195">
    <property type="entry name" value="Pept_tRNA_hydro"/>
    <property type="match status" value="1"/>
</dbReference>
<dbReference type="HAMAP" id="MF_00083">
    <property type="entry name" value="Pept_tRNA_hydro_bact"/>
    <property type="match status" value="1"/>
</dbReference>
<evidence type="ECO:0000256" key="4">
    <source>
        <dbReference type="ARBA" id="ARBA00022884"/>
    </source>
</evidence>
<evidence type="ECO:0000256" key="2">
    <source>
        <dbReference type="ARBA" id="ARBA00022555"/>
    </source>
</evidence>
<comment type="subunit">
    <text evidence="7">Monomer.</text>
</comment>
<dbReference type="AlphaFoldDB" id="A0A1F6FHQ7"/>
<dbReference type="EMBL" id="MFMM01000001">
    <property type="protein sequence ID" value="OGG85400.1"/>
    <property type="molecule type" value="Genomic_DNA"/>
</dbReference>
<dbReference type="GO" id="GO:0005737">
    <property type="term" value="C:cytoplasm"/>
    <property type="evidence" value="ECO:0007669"/>
    <property type="project" value="UniProtKB-SubCell"/>
</dbReference>
<accession>A0A1F6FHQ7</accession>
<comment type="subcellular location">
    <subcellularLocation>
        <location evidence="7">Cytoplasm</location>
    </subcellularLocation>
</comment>
<dbReference type="GO" id="GO:0006515">
    <property type="term" value="P:protein quality control for misfolded or incompletely synthesized proteins"/>
    <property type="evidence" value="ECO:0007669"/>
    <property type="project" value="UniProtKB-UniRule"/>
</dbReference>
<feature type="binding site" evidence="7">
    <location>
        <position position="112"/>
    </location>
    <ligand>
        <name>tRNA</name>
        <dbReference type="ChEBI" id="CHEBI:17843"/>
    </ligand>
</feature>
<keyword evidence="3 7" id="KW-0378">Hydrolase</keyword>
<dbReference type="STRING" id="1798525.A3G90_02270"/>
<feature type="binding site" evidence="7">
    <location>
        <position position="68"/>
    </location>
    <ligand>
        <name>tRNA</name>
        <dbReference type="ChEBI" id="CHEBI:17843"/>
    </ligand>
</feature>
<dbReference type="PROSITE" id="PS01195">
    <property type="entry name" value="PEPT_TRNA_HYDROL_1"/>
    <property type="match status" value="1"/>
</dbReference>
<comment type="catalytic activity">
    <reaction evidence="7 8">
        <text>an N-acyl-L-alpha-aminoacyl-tRNA + H2O = an N-acyl-L-amino acid + a tRNA + H(+)</text>
        <dbReference type="Rhea" id="RHEA:54448"/>
        <dbReference type="Rhea" id="RHEA-COMP:10123"/>
        <dbReference type="Rhea" id="RHEA-COMP:13883"/>
        <dbReference type="ChEBI" id="CHEBI:15377"/>
        <dbReference type="ChEBI" id="CHEBI:15378"/>
        <dbReference type="ChEBI" id="CHEBI:59874"/>
        <dbReference type="ChEBI" id="CHEBI:78442"/>
        <dbReference type="ChEBI" id="CHEBI:138191"/>
        <dbReference type="EC" id="3.1.1.29"/>
    </reaction>
</comment>
<keyword evidence="7" id="KW-0963">Cytoplasm</keyword>
<evidence type="ECO:0000313" key="10">
    <source>
        <dbReference type="EMBL" id="OGG85400.1"/>
    </source>
</evidence>
<dbReference type="PANTHER" id="PTHR17224:SF1">
    <property type="entry name" value="PEPTIDYL-TRNA HYDROLASE"/>
    <property type="match status" value="1"/>
</dbReference>
<evidence type="ECO:0000256" key="6">
    <source>
        <dbReference type="ARBA" id="ARBA00050038"/>
    </source>
</evidence>
<dbReference type="SUPFAM" id="SSF53178">
    <property type="entry name" value="Peptidyl-tRNA hydrolase-like"/>
    <property type="match status" value="1"/>
</dbReference>
<feature type="site" description="Discriminates between blocked and unblocked aminoacyl-tRNA" evidence="7">
    <location>
        <position position="9"/>
    </location>
</feature>
<feature type="active site" description="Proton acceptor" evidence="7">
    <location>
        <position position="19"/>
    </location>
</feature>
<dbReference type="InterPro" id="IPR018171">
    <property type="entry name" value="Pept_tRNA_hydro_CS"/>
</dbReference>
<feature type="binding site" evidence="7">
    <location>
        <position position="66"/>
    </location>
    <ligand>
        <name>tRNA</name>
        <dbReference type="ChEBI" id="CHEBI:17843"/>
    </ligand>
</feature>
<evidence type="ECO:0000256" key="1">
    <source>
        <dbReference type="ARBA" id="ARBA00013260"/>
    </source>
</evidence>
<dbReference type="Gene3D" id="3.40.50.1470">
    <property type="entry name" value="Peptidyl-tRNA hydrolase"/>
    <property type="match status" value="1"/>
</dbReference>
<comment type="caution">
    <text evidence="10">The sequence shown here is derived from an EMBL/GenBank/DDBJ whole genome shotgun (WGS) entry which is preliminary data.</text>
</comment>
<comment type="similarity">
    <text evidence="5 7 9">Belongs to the PTH family.</text>
</comment>
<dbReference type="PANTHER" id="PTHR17224">
    <property type="entry name" value="PEPTIDYL-TRNA HYDROLASE"/>
    <property type="match status" value="1"/>
</dbReference>
<evidence type="ECO:0000256" key="3">
    <source>
        <dbReference type="ARBA" id="ARBA00022801"/>
    </source>
</evidence>
<dbReference type="PROSITE" id="PS01196">
    <property type="entry name" value="PEPT_TRNA_HYDROL_2"/>
    <property type="match status" value="1"/>
</dbReference>
<dbReference type="NCBIfam" id="TIGR00447">
    <property type="entry name" value="pth"/>
    <property type="match status" value="1"/>
</dbReference>
<sequence>MFYIVGLGNPGKEYEHTRHNVGFLALDFIVDSLHLPVPTKAGHLEGRYAEGSLCGQSVGLLYPETFMNNSGNSIKKLVSKDELKNLVVLYDDVALPFGAIKVSFDRGDGGHNGLKSIIGVMGSKEFVRVRIGVGPTSFWTGKPKQLSGDALPRFVLGKFTGKERTQLSEEILVDVQKAVCEIVREGYVKAMNTWN</sequence>
<protein>
    <recommendedName>
        <fullName evidence="6 7">Peptidyl-tRNA hydrolase</fullName>
        <shortName evidence="7">Pth</shortName>
        <ecNumber evidence="1 7">3.1.1.29</ecNumber>
    </recommendedName>
</protein>
<dbReference type="CDD" id="cd00462">
    <property type="entry name" value="PTH"/>
    <property type="match status" value="1"/>
</dbReference>
<dbReference type="EC" id="3.1.1.29" evidence="1 7"/>
<evidence type="ECO:0000313" key="11">
    <source>
        <dbReference type="Proteomes" id="UP000177325"/>
    </source>
</evidence>
<feature type="binding site" evidence="7">
    <location>
        <position position="14"/>
    </location>
    <ligand>
        <name>tRNA</name>
        <dbReference type="ChEBI" id="CHEBI:17843"/>
    </ligand>
</feature>
<evidence type="ECO:0000256" key="7">
    <source>
        <dbReference type="HAMAP-Rule" id="MF_00083"/>
    </source>
</evidence>
<feature type="site" description="Stabilizes the basic form of H active site to accept a proton" evidence="7">
    <location>
        <position position="91"/>
    </location>
</feature>
<evidence type="ECO:0000256" key="8">
    <source>
        <dbReference type="RuleBase" id="RU000673"/>
    </source>
</evidence>
<evidence type="ECO:0000256" key="9">
    <source>
        <dbReference type="RuleBase" id="RU004320"/>
    </source>
</evidence>
<dbReference type="GO" id="GO:0000049">
    <property type="term" value="F:tRNA binding"/>
    <property type="evidence" value="ECO:0007669"/>
    <property type="project" value="UniProtKB-UniRule"/>
</dbReference>
<name>A0A1F6FHQ7_9BACT</name>
<proteinExistence type="inferred from homology"/>